<evidence type="ECO:0000259" key="18">
    <source>
        <dbReference type="PROSITE" id="PS50939"/>
    </source>
</evidence>
<evidence type="ECO:0000256" key="13">
    <source>
        <dbReference type="ARBA" id="ARBA00023242"/>
    </source>
</evidence>
<evidence type="ECO:0000256" key="4">
    <source>
        <dbReference type="ARBA" id="ARBA00022448"/>
    </source>
</evidence>
<sequence>MSSNNGLSSPGSSTYSSDTLHVGDGTWDSSRDTFLLPNLMGLNFDTMQYNGMGNRFRDMPEYHSLILAHGVIGTMVFLGFVPFSILILRYYSFRDSYLAFKLHVWAQVLTLLLSTVVFLLGWFAVGPKRSLTNPHHGIGLAIYVMVIFQILWGWHVHRTERRRKRRDVPLKVVIHRWVGRALAVLGVIQIPLGLTLYGSPKALFIIFAIAGFGLLATFLVLSYAYDTRGYYYMEHDYEDQHSRVSGRSDHRGRHMAAAAAAATGLAAAFRHRPRSRHTSNSYEDSHLSDVEEKYSDEPAPRRSGWGKRLLEIGALTGGAVMVKKYFDRRQRRDSDTESGGYRPAHSRTASMTEESLSRVEGGRREPSHPAAHSQPLSRSPSRSSSRSPSPSRPPGRARSPYSSYYTDSGYYHEHENAQQSRPFRDALAGAGLFAAARKLFGSNKKKEEQRRVDEILRHDAEQERIARANSRRYTGDGTLPRRDRRTNTLSTTDISSDRSTPHGERPVASGAINPPISPVPPMHHSSAPSLTADDPHSQRAHSPAAEAHDAVVPPHRHEEHVESPPVSLKVKMHNDGRNITLRRLTEEEAAASREARRERRHSHLRRGSASSLSGNEAGYDRWRRVEELERQQEEQIRREQAAASAAAAAAPIPPPPHIPPAENMPTGSMPTSALPSAGMAYIPQQPPPPHAPIQSQTSLPYGSYTSPTYTGTEASGDYASNRRRRRAERARTRQDRQQHGVEFT</sequence>
<keyword evidence="6" id="KW-0132">Cell division</keyword>
<dbReference type="Proteomes" id="UP000319663">
    <property type="component" value="Unassembled WGS sequence"/>
</dbReference>
<feature type="region of interest" description="Disordered" evidence="16">
    <location>
        <begin position="329"/>
        <end position="408"/>
    </location>
</feature>
<dbReference type="Gene3D" id="1.20.120.1770">
    <property type="match status" value="1"/>
</dbReference>
<dbReference type="AlphaFoldDB" id="A0A507R186"/>
<organism evidence="19 20">
    <name type="scientific">Monascus purpureus</name>
    <name type="common">Red mold</name>
    <name type="synonym">Monascus anka</name>
    <dbReference type="NCBI Taxonomy" id="5098"/>
    <lineage>
        <taxon>Eukaryota</taxon>
        <taxon>Fungi</taxon>
        <taxon>Dikarya</taxon>
        <taxon>Ascomycota</taxon>
        <taxon>Pezizomycotina</taxon>
        <taxon>Eurotiomycetes</taxon>
        <taxon>Eurotiomycetidae</taxon>
        <taxon>Eurotiales</taxon>
        <taxon>Aspergillaceae</taxon>
        <taxon>Monascus</taxon>
    </lineage>
</organism>
<evidence type="ECO:0000256" key="3">
    <source>
        <dbReference type="ARBA" id="ARBA00004629"/>
    </source>
</evidence>
<protein>
    <recommendedName>
        <fullName evidence="18">Cytochrome b561 domain-containing protein</fullName>
    </recommendedName>
</protein>
<keyword evidence="12 17" id="KW-0472">Membrane</keyword>
<evidence type="ECO:0000256" key="14">
    <source>
        <dbReference type="ARBA" id="ARBA00023306"/>
    </source>
</evidence>
<keyword evidence="8" id="KW-0498">Mitosis</keyword>
<keyword evidence="20" id="KW-1185">Reference proteome</keyword>
<feature type="domain" description="Cytochrome b561" evidence="18">
    <location>
        <begin position="31"/>
        <end position="228"/>
    </location>
</feature>
<keyword evidence="7 17" id="KW-0812">Transmembrane</keyword>
<evidence type="ECO:0000256" key="11">
    <source>
        <dbReference type="ARBA" id="ARBA00022989"/>
    </source>
</evidence>
<evidence type="ECO:0000256" key="6">
    <source>
        <dbReference type="ARBA" id="ARBA00022618"/>
    </source>
</evidence>
<name>A0A507R186_MONPU</name>
<dbReference type="PROSITE" id="PS50939">
    <property type="entry name" value="CYTOCHROME_B561"/>
    <property type="match status" value="1"/>
</dbReference>
<feature type="transmembrane region" description="Helical" evidence="17">
    <location>
        <begin position="66"/>
        <end position="92"/>
    </location>
</feature>
<keyword evidence="5" id="KW-0158">Chromosome</keyword>
<dbReference type="InterPro" id="IPR006593">
    <property type="entry name" value="Cyt_b561/ferric_Rdtase_TM"/>
</dbReference>
<feature type="compositionally biased region" description="Low complexity" evidence="16">
    <location>
        <begin position="373"/>
        <end position="403"/>
    </location>
</feature>
<feature type="compositionally biased region" description="Basic and acidic residues" evidence="16">
    <location>
        <begin position="495"/>
        <end position="505"/>
    </location>
</feature>
<keyword evidence="10" id="KW-0249">Electron transport</keyword>
<dbReference type="PANTHER" id="PTHR15459:SF2">
    <property type="entry name" value="CYTOCHROME B561 DOMAIN-CONTAINING PROTEIN"/>
    <property type="match status" value="1"/>
</dbReference>
<proteinExistence type="predicted"/>
<feature type="transmembrane region" description="Helical" evidence="17">
    <location>
        <begin position="104"/>
        <end position="125"/>
    </location>
</feature>
<evidence type="ECO:0000256" key="10">
    <source>
        <dbReference type="ARBA" id="ARBA00022982"/>
    </source>
</evidence>
<gene>
    <name evidence="19" type="ORF">MPDQ_004964</name>
</gene>
<dbReference type="CDD" id="cd08760">
    <property type="entry name" value="Cyt_b561_FRRS1_like"/>
    <property type="match status" value="1"/>
</dbReference>
<feature type="region of interest" description="Disordered" evidence="16">
    <location>
        <begin position="270"/>
        <end position="303"/>
    </location>
</feature>
<accession>A0A507R186</accession>
<feature type="compositionally biased region" description="Low complexity" evidence="16">
    <location>
        <begin position="641"/>
        <end position="650"/>
    </location>
</feature>
<feature type="region of interest" description="Disordered" evidence="16">
    <location>
        <begin position="584"/>
        <end position="617"/>
    </location>
</feature>
<feature type="compositionally biased region" description="Basic and acidic residues" evidence="16">
    <location>
        <begin position="729"/>
        <end position="744"/>
    </location>
</feature>
<evidence type="ECO:0000256" key="8">
    <source>
        <dbReference type="ARBA" id="ARBA00022776"/>
    </source>
</evidence>
<feature type="transmembrane region" description="Helical" evidence="17">
    <location>
        <begin position="137"/>
        <end position="156"/>
    </location>
</feature>
<dbReference type="EMBL" id="VIFY01000033">
    <property type="protein sequence ID" value="TQB74241.1"/>
    <property type="molecule type" value="Genomic_DNA"/>
</dbReference>
<evidence type="ECO:0000256" key="12">
    <source>
        <dbReference type="ARBA" id="ARBA00023136"/>
    </source>
</evidence>
<comment type="caution">
    <text evidence="19">The sequence shown here is derived from an EMBL/GenBank/DDBJ whole genome shotgun (WGS) entry which is preliminary data.</text>
</comment>
<keyword evidence="14" id="KW-0131">Cell cycle</keyword>
<keyword evidence="13" id="KW-0539">Nucleus</keyword>
<feature type="compositionally biased region" description="Basic and acidic residues" evidence="16">
    <location>
        <begin position="283"/>
        <end position="300"/>
    </location>
</feature>
<keyword evidence="15" id="KW-0137">Centromere</keyword>
<feature type="transmembrane region" description="Helical" evidence="17">
    <location>
        <begin position="177"/>
        <end position="197"/>
    </location>
</feature>
<evidence type="ECO:0000256" key="15">
    <source>
        <dbReference type="ARBA" id="ARBA00023328"/>
    </source>
</evidence>
<feature type="region of interest" description="Disordered" evidence="16">
    <location>
        <begin position="630"/>
        <end position="744"/>
    </location>
</feature>
<dbReference type="InterPro" id="IPR007128">
    <property type="entry name" value="PMF1/Nnf1"/>
</dbReference>
<evidence type="ECO:0000256" key="9">
    <source>
        <dbReference type="ARBA" id="ARBA00022838"/>
    </source>
</evidence>
<dbReference type="GO" id="GO:0005634">
    <property type="term" value="C:nucleus"/>
    <property type="evidence" value="ECO:0007669"/>
    <property type="project" value="UniProtKB-SubCell"/>
</dbReference>
<feature type="compositionally biased region" description="Basic and acidic residues" evidence="16">
    <location>
        <begin position="355"/>
        <end position="367"/>
    </location>
</feature>
<feature type="transmembrane region" description="Helical" evidence="17">
    <location>
        <begin position="203"/>
        <end position="225"/>
    </location>
</feature>
<dbReference type="STRING" id="5098.A0A507R186"/>
<feature type="compositionally biased region" description="Low complexity" evidence="16">
    <location>
        <begin position="692"/>
        <end position="712"/>
    </location>
</feature>
<feature type="compositionally biased region" description="Polar residues" evidence="16">
    <location>
        <begin position="665"/>
        <end position="674"/>
    </location>
</feature>
<dbReference type="GO" id="GO:0000444">
    <property type="term" value="C:MIS12/MIND type complex"/>
    <property type="evidence" value="ECO:0007669"/>
    <property type="project" value="InterPro"/>
</dbReference>
<dbReference type="GO" id="GO:0051301">
    <property type="term" value="P:cell division"/>
    <property type="evidence" value="ECO:0007669"/>
    <property type="project" value="UniProtKB-KW"/>
</dbReference>
<feature type="compositionally biased region" description="Basic and acidic residues" evidence="16">
    <location>
        <begin position="584"/>
        <end position="597"/>
    </location>
</feature>
<feature type="region of interest" description="Disordered" evidence="16">
    <location>
        <begin position="466"/>
        <end position="565"/>
    </location>
</feature>
<evidence type="ECO:0000256" key="1">
    <source>
        <dbReference type="ARBA" id="ARBA00004123"/>
    </source>
</evidence>
<evidence type="ECO:0000313" key="20">
    <source>
        <dbReference type="Proteomes" id="UP000319663"/>
    </source>
</evidence>
<keyword evidence="9" id="KW-0995">Kinetochore</keyword>
<reference evidence="19 20" key="1">
    <citation type="submission" date="2019-06" db="EMBL/GenBank/DDBJ databases">
        <title>Wine fermentation using esterase from Monascus purpureus.</title>
        <authorList>
            <person name="Geng C."/>
            <person name="Zhang Y."/>
        </authorList>
    </citation>
    <scope>NUCLEOTIDE SEQUENCE [LARGE SCALE GENOMIC DNA]</scope>
    <source>
        <strain evidence="19">HQ1</strain>
    </source>
</reference>
<evidence type="ECO:0000256" key="7">
    <source>
        <dbReference type="ARBA" id="ARBA00022692"/>
    </source>
</evidence>
<keyword evidence="11 17" id="KW-1133">Transmembrane helix</keyword>
<dbReference type="GO" id="GO:0007059">
    <property type="term" value="P:chromosome segregation"/>
    <property type="evidence" value="ECO:0007669"/>
    <property type="project" value="TreeGrafter"/>
</dbReference>
<dbReference type="GO" id="GO:0016020">
    <property type="term" value="C:membrane"/>
    <property type="evidence" value="ECO:0007669"/>
    <property type="project" value="UniProtKB-SubCell"/>
</dbReference>
<evidence type="ECO:0000313" key="19">
    <source>
        <dbReference type="EMBL" id="TQB74241.1"/>
    </source>
</evidence>
<evidence type="ECO:0000256" key="5">
    <source>
        <dbReference type="ARBA" id="ARBA00022454"/>
    </source>
</evidence>
<dbReference type="SMART" id="SM00665">
    <property type="entry name" value="B561"/>
    <property type="match status" value="1"/>
</dbReference>
<evidence type="ECO:0000256" key="2">
    <source>
        <dbReference type="ARBA" id="ARBA00004370"/>
    </source>
</evidence>
<keyword evidence="4" id="KW-0813">Transport</keyword>
<dbReference type="PANTHER" id="PTHR15459">
    <property type="entry name" value="POLYAMINE-MODULATED FACTOR 1"/>
    <property type="match status" value="1"/>
</dbReference>
<comment type="subcellular location">
    <subcellularLocation>
        <location evidence="3">Chromosome</location>
        <location evidence="3">Centromere</location>
        <location evidence="3">Kinetochore</location>
    </subcellularLocation>
    <subcellularLocation>
        <location evidence="2">Membrane</location>
    </subcellularLocation>
    <subcellularLocation>
        <location evidence="1">Nucleus</location>
    </subcellularLocation>
</comment>
<evidence type="ECO:0000256" key="17">
    <source>
        <dbReference type="SAM" id="Phobius"/>
    </source>
</evidence>
<evidence type="ECO:0000256" key="16">
    <source>
        <dbReference type="SAM" id="MobiDB-lite"/>
    </source>
</evidence>
<feature type="compositionally biased region" description="Basic and acidic residues" evidence="16">
    <location>
        <begin position="630"/>
        <end position="640"/>
    </location>
</feature>